<name>A0A6B9XUW4_PICSI</name>
<sequence length="42" mass="4842">MIPLHLYKLLCYEITVLSTAMKRVDLLLSLALFVMEVLMKST</sequence>
<dbReference type="AlphaFoldDB" id="A0A6B9XUW4"/>
<keyword evidence="1" id="KW-0496">Mitochondrion</keyword>
<dbReference type="EMBL" id="MK697705">
    <property type="protein sequence ID" value="QHR92701.1"/>
    <property type="molecule type" value="Genomic_DNA"/>
</dbReference>
<protein>
    <submittedName>
        <fullName evidence="1">Uncharacterized protein</fullName>
    </submittedName>
</protein>
<proteinExistence type="predicted"/>
<gene>
    <name evidence="1" type="primary">orf06803</name>
    <name evidence="1" type="ORF">Q903MT_gene6749</name>
</gene>
<accession>A0A6B9XUW4</accession>
<reference evidence="1" key="1">
    <citation type="submission" date="2019-03" db="EMBL/GenBank/DDBJ databases">
        <title>Largest Complete Mitochondrial Genome of a Gymnosperm, Sitka Spruce (Picea sitchensis), Indicates Complex Physical Structure.</title>
        <authorList>
            <person name="Jackman S.D."/>
            <person name="Coombe L."/>
            <person name="Warren R."/>
            <person name="Kirk H."/>
            <person name="Trinh E."/>
            <person name="McLeod T."/>
            <person name="Pleasance S."/>
            <person name="Pandoh P."/>
            <person name="Zhao Y."/>
            <person name="Coope R."/>
            <person name="Bousquet J."/>
            <person name="Bohlmann J.C."/>
            <person name="Jones S.J.M."/>
            <person name="Birol I."/>
        </authorList>
    </citation>
    <scope>NUCLEOTIDE SEQUENCE</scope>
    <source>
        <strain evidence="1">Q903</strain>
    </source>
</reference>
<organism evidence="1">
    <name type="scientific">Picea sitchensis</name>
    <name type="common">Sitka spruce</name>
    <name type="synonym">Pinus sitchensis</name>
    <dbReference type="NCBI Taxonomy" id="3332"/>
    <lineage>
        <taxon>Eukaryota</taxon>
        <taxon>Viridiplantae</taxon>
        <taxon>Streptophyta</taxon>
        <taxon>Embryophyta</taxon>
        <taxon>Tracheophyta</taxon>
        <taxon>Spermatophyta</taxon>
        <taxon>Pinopsida</taxon>
        <taxon>Pinidae</taxon>
        <taxon>Conifers I</taxon>
        <taxon>Pinales</taxon>
        <taxon>Pinaceae</taxon>
        <taxon>Picea</taxon>
    </lineage>
</organism>
<geneLocation type="mitochondrion" evidence="1"/>
<evidence type="ECO:0000313" key="1">
    <source>
        <dbReference type="EMBL" id="QHR92701.1"/>
    </source>
</evidence>